<proteinExistence type="predicted"/>
<reference evidence="1 2" key="1">
    <citation type="submission" date="2021-08" db="EMBL/GenBank/DDBJ databases">
        <title>Draft Genome Sequence of Phanerochaete sordida strain YK-624.</title>
        <authorList>
            <person name="Mori T."/>
            <person name="Dohra H."/>
            <person name="Suzuki T."/>
            <person name="Kawagishi H."/>
            <person name="Hirai H."/>
        </authorList>
    </citation>
    <scope>NUCLEOTIDE SEQUENCE [LARGE SCALE GENOMIC DNA]</scope>
    <source>
        <strain evidence="1 2">YK-624</strain>
    </source>
</reference>
<sequence>MYNSLGDLYSKPSSCGARQCLRRPAGSPIRSVTRMEMIIKVAAYPALAVIKQQHQPPLVNAPCVP</sequence>
<dbReference type="AlphaFoldDB" id="A0A9P3GC62"/>
<keyword evidence="2" id="KW-1185">Reference proteome</keyword>
<gene>
    <name evidence="1" type="ORF">PsYK624_081380</name>
</gene>
<name>A0A9P3GC62_9APHY</name>
<dbReference type="Proteomes" id="UP000703269">
    <property type="component" value="Unassembled WGS sequence"/>
</dbReference>
<evidence type="ECO:0000313" key="1">
    <source>
        <dbReference type="EMBL" id="GJE91985.1"/>
    </source>
</evidence>
<evidence type="ECO:0000313" key="2">
    <source>
        <dbReference type="Proteomes" id="UP000703269"/>
    </source>
</evidence>
<protein>
    <submittedName>
        <fullName evidence="1">Uncharacterized protein</fullName>
    </submittedName>
</protein>
<dbReference type="EMBL" id="BPQB01000024">
    <property type="protein sequence ID" value="GJE91985.1"/>
    <property type="molecule type" value="Genomic_DNA"/>
</dbReference>
<accession>A0A9P3GC62</accession>
<organism evidence="1 2">
    <name type="scientific">Phanerochaete sordida</name>
    <dbReference type="NCBI Taxonomy" id="48140"/>
    <lineage>
        <taxon>Eukaryota</taxon>
        <taxon>Fungi</taxon>
        <taxon>Dikarya</taxon>
        <taxon>Basidiomycota</taxon>
        <taxon>Agaricomycotina</taxon>
        <taxon>Agaricomycetes</taxon>
        <taxon>Polyporales</taxon>
        <taxon>Phanerochaetaceae</taxon>
        <taxon>Phanerochaete</taxon>
    </lineage>
</organism>
<comment type="caution">
    <text evidence="1">The sequence shown here is derived from an EMBL/GenBank/DDBJ whole genome shotgun (WGS) entry which is preliminary data.</text>
</comment>